<reference evidence="2" key="1">
    <citation type="journal article" date="2014" name="Int. J. Syst. Evol. Microbiol.">
        <title>Complete genome sequence of Corynebacterium casei LMG S-19264T (=DSM 44701T), isolated from a smear-ripened cheese.</title>
        <authorList>
            <consortium name="US DOE Joint Genome Institute (JGI-PGF)"/>
            <person name="Walter F."/>
            <person name="Albersmeier A."/>
            <person name="Kalinowski J."/>
            <person name="Ruckert C."/>
        </authorList>
    </citation>
    <scope>NUCLEOTIDE SEQUENCE</scope>
    <source>
        <strain evidence="2">JCM 30078</strain>
    </source>
</reference>
<evidence type="ECO:0000256" key="1">
    <source>
        <dbReference type="SAM" id="MobiDB-lite"/>
    </source>
</evidence>
<evidence type="ECO:0000313" key="2">
    <source>
        <dbReference type="EMBL" id="GGJ85736.1"/>
    </source>
</evidence>
<gene>
    <name evidence="2" type="ORF">GCM10009304_09750</name>
</gene>
<comment type="caution">
    <text evidence="2">The sequence shown here is derived from an EMBL/GenBank/DDBJ whole genome shotgun (WGS) entry which is preliminary data.</text>
</comment>
<evidence type="ECO:0000313" key="3">
    <source>
        <dbReference type="Proteomes" id="UP000635983"/>
    </source>
</evidence>
<dbReference type="EMBL" id="BMPO01000002">
    <property type="protein sequence ID" value="GGJ85736.1"/>
    <property type="molecule type" value="Genomic_DNA"/>
</dbReference>
<dbReference type="Proteomes" id="UP000635983">
    <property type="component" value="Unassembled WGS sequence"/>
</dbReference>
<dbReference type="AlphaFoldDB" id="A0A917PN33"/>
<reference evidence="2" key="2">
    <citation type="submission" date="2020-09" db="EMBL/GenBank/DDBJ databases">
        <authorList>
            <person name="Sun Q."/>
            <person name="Ohkuma M."/>
        </authorList>
    </citation>
    <scope>NUCLEOTIDE SEQUENCE</scope>
    <source>
        <strain evidence="2">JCM 30078</strain>
    </source>
</reference>
<keyword evidence="3" id="KW-1185">Reference proteome</keyword>
<protein>
    <submittedName>
        <fullName evidence="2">Uncharacterized protein</fullName>
    </submittedName>
</protein>
<dbReference type="RefSeq" id="WP_188982027.1">
    <property type="nucleotide sequence ID" value="NZ_BMPO01000002.1"/>
</dbReference>
<organism evidence="2 3">
    <name type="scientific">Pseudomonas matsuisoli</name>
    <dbReference type="NCBI Taxonomy" id="1515666"/>
    <lineage>
        <taxon>Bacteria</taxon>
        <taxon>Pseudomonadati</taxon>
        <taxon>Pseudomonadota</taxon>
        <taxon>Gammaproteobacteria</taxon>
        <taxon>Pseudomonadales</taxon>
        <taxon>Pseudomonadaceae</taxon>
        <taxon>Pseudomonas</taxon>
    </lineage>
</organism>
<accession>A0A917PN33</accession>
<name>A0A917PN33_9PSED</name>
<proteinExistence type="predicted"/>
<feature type="region of interest" description="Disordered" evidence="1">
    <location>
        <begin position="1"/>
        <end position="34"/>
    </location>
</feature>
<sequence>MRVESHNGARRLSPEATPHTDAVHRLVPPTQGAARESFERAIRARRSVDVRSLLREIQDATLPRLEDTSILGGARSIEVLDYLIQEVLPSLGHDVETSRVIEKLLSEELDQQCELMALLEPEMEAVP</sequence>